<evidence type="ECO:0000313" key="6">
    <source>
        <dbReference type="Proteomes" id="UP000279422"/>
    </source>
</evidence>
<dbReference type="Pfam" id="PF00294">
    <property type="entry name" value="PfkB"/>
    <property type="match status" value="1"/>
</dbReference>
<dbReference type="PANTHER" id="PTHR43085">
    <property type="entry name" value="HEXOKINASE FAMILY MEMBER"/>
    <property type="match status" value="1"/>
</dbReference>
<evidence type="ECO:0000256" key="1">
    <source>
        <dbReference type="ARBA" id="ARBA00010688"/>
    </source>
</evidence>
<dbReference type="PANTHER" id="PTHR43085:SF57">
    <property type="entry name" value="CARBOHYDRATE KINASE PFKB DOMAIN-CONTAINING PROTEIN"/>
    <property type="match status" value="1"/>
</dbReference>
<feature type="non-terminal residue" evidence="5">
    <location>
        <position position="269"/>
    </location>
</feature>
<reference evidence="5 6" key="1">
    <citation type="submission" date="2018-06" db="EMBL/GenBank/DDBJ databases">
        <title>Extensive metabolic versatility and redundancy in microbially diverse, dynamic hydrothermal sediments.</title>
        <authorList>
            <person name="Dombrowski N."/>
            <person name="Teske A."/>
            <person name="Baker B.J."/>
        </authorList>
    </citation>
    <scope>NUCLEOTIDE SEQUENCE [LARGE SCALE GENOMIC DNA]</scope>
    <source>
        <strain evidence="5">B47_G16</strain>
    </source>
</reference>
<dbReference type="InterPro" id="IPR050306">
    <property type="entry name" value="PfkB_Carbo_kinase"/>
</dbReference>
<feature type="domain" description="Carbohydrate kinase PfkB" evidence="4">
    <location>
        <begin position="7"/>
        <end position="269"/>
    </location>
</feature>
<dbReference type="PRINTS" id="PR00990">
    <property type="entry name" value="RIBOKINASE"/>
</dbReference>
<evidence type="ECO:0000259" key="4">
    <source>
        <dbReference type="Pfam" id="PF00294"/>
    </source>
</evidence>
<dbReference type="InterPro" id="IPR002139">
    <property type="entry name" value="Ribo/fructo_kinase"/>
</dbReference>
<comment type="caution">
    <text evidence="5">The sequence shown here is derived from an EMBL/GenBank/DDBJ whole genome shotgun (WGS) entry which is preliminary data.</text>
</comment>
<dbReference type="SUPFAM" id="SSF53613">
    <property type="entry name" value="Ribokinase-like"/>
    <property type="match status" value="1"/>
</dbReference>
<protein>
    <submittedName>
        <fullName evidence="5">Sugar kinase</fullName>
    </submittedName>
</protein>
<organism evidence="5 6">
    <name type="scientific">Aerophobetes bacterium</name>
    <dbReference type="NCBI Taxonomy" id="2030807"/>
    <lineage>
        <taxon>Bacteria</taxon>
        <taxon>Candidatus Aerophobota</taxon>
    </lineage>
</organism>
<dbReference type="AlphaFoldDB" id="A0A497E397"/>
<gene>
    <name evidence="5" type="ORF">DRJ00_06525</name>
</gene>
<dbReference type="CDD" id="cd01166">
    <property type="entry name" value="KdgK"/>
    <property type="match status" value="1"/>
</dbReference>
<keyword evidence="2" id="KW-0808">Transferase</keyword>
<dbReference type="EMBL" id="QMPZ01000105">
    <property type="protein sequence ID" value="RLE08304.1"/>
    <property type="molecule type" value="Genomic_DNA"/>
</dbReference>
<evidence type="ECO:0000256" key="3">
    <source>
        <dbReference type="ARBA" id="ARBA00022777"/>
    </source>
</evidence>
<evidence type="ECO:0000313" key="5">
    <source>
        <dbReference type="EMBL" id="RLE08304.1"/>
    </source>
</evidence>
<dbReference type="InterPro" id="IPR011611">
    <property type="entry name" value="PfkB_dom"/>
</dbReference>
<keyword evidence="3 5" id="KW-0418">Kinase</keyword>
<dbReference type="InterPro" id="IPR029056">
    <property type="entry name" value="Ribokinase-like"/>
</dbReference>
<evidence type="ECO:0000256" key="2">
    <source>
        <dbReference type="ARBA" id="ARBA00022679"/>
    </source>
</evidence>
<name>A0A497E397_UNCAE</name>
<proteinExistence type="inferred from homology"/>
<dbReference type="Proteomes" id="UP000279422">
    <property type="component" value="Unassembled WGS sequence"/>
</dbReference>
<accession>A0A497E397</accession>
<sequence>MIKKSYKVVSLGETMIRYSPKNFQRLEQASEIEMRIGGAESNFAIACARLGLKAYWISKLTDNPLGHIIAKEIARYGVDVSQVIWTNEYRVGTYYIEFGSPPRPTRVLYDRKDSAISHLEPEEVNWEVIRNCDLFHTTGITPALSSSCHKVVLTGLKEAKKAGVLTSFDINYRSKLWSPEQAKDILSSCIRKVDILFVSEDEAHLIFNLEGKDEDIVRWFKKQFSCRVVVLTQKEEGALAYDGKQLFKAGAYSTETVDRVGTGDAFDAG</sequence>
<dbReference type="GO" id="GO:0016301">
    <property type="term" value="F:kinase activity"/>
    <property type="evidence" value="ECO:0007669"/>
    <property type="project" value="UniProtKB-KW"/>
</dbReference>
<dbReference type="Gene3D" id="3.40.1190.20">
    <property type="match status" value="1"/>
</dbReference>
<comment type="similarity">
    <text evidence="1">Belongs to the carbohydrate kinase PfkB family.</text>
</comment>